<keyword evidence="2" id="KW-1185">Reference proteome</keyword>
<comment type="caution">
    <text evidence="1">The sequence shown here is derived from an EMBL/GenBank/DDBJ whole genome shotgun (WGS) entry which is preliminary data.</text>
</comment>
<sequence>MAMIGIVSEELKEENYEFWKVCLRSYLVGQGLWDVVSKEATSEEEATPEWQQKNAQALHAIQLACGSRAYSKYKKKTHVSAKFAWDHLVEMHPTTPSHLTQVTDDQDVSEVKDHLRYEDLYNAVVNDMTGEVHEILKNDPDASRAIVSSHRDTALHIAILHGNMKMALELVKKMPPEGLEMANDFGATPLSLAAITENIKLAMAMVRKNSKLVKIKSGNTEESSLPVIVASMYGKKRMVHYLYTKTPKDLFDPTKGLDGVLLLNNLITADLFDIASMLLNKFPKLGVTADCHGDYAIHKLAHKPSAFASGREFSFWKHWIYSCVCIHSPRDVRIQADESLNVSEHEIDIDSSSDEEFNNQPSFLHRLGWILLRFFVPDIKHLHDRKLVNDEASKLLSCIFKEIRETSSSQLEKMEIDKAVHTAIKHGIVEFVVELLKFNPEFIWRKDKRGRTIFSHAIILRQEKIFSQFYKLGTKKSIVASRHDIFRNNFLHLAAKLSPPSQLERVSGAALQMQREMQWYKEVESLVQPNYKDQVNVNNRKPSTLFTEEHKDLAKEGEKWMKNTAGSSMIVGTLIAAVMFTTAFTIPGGNNDVTGLPIMLNTDSNPFMIFTVTNGLSLFTSSTSVLMFLGILTARYAEDDFLVSLPTKLVFGIACLFFSIVTMMISFAAALYLMLHKSLPWVSIPLIILSTFPVLLFSALQFPLLIEMVIRTYGYTIFDKPKKNGTTSKDHMHHLH</sequence>
<gene>
    <name evidence="1" type="ORF">L6452_09596</name>
</gene>
<reference evidence="1 2" key="2">
    <citation type="journal article" date="2022" name="Mol. Ecol. Resour.">
        <title>The genomes of chicory, endive, great burdock and yacon provide insights into Asteraceae paleo-polyploidization history and plant inulin production.</title>
        <authorList>
            <person name="Fan W."/>
            <person name="Wang S."/>
            <person name="Wang H."/>
            <person name="Wang A."/>
            <person name="Jiang F."/>
            <person name="Liu H."/>
            <person name="Zhao H."/>
            <person name="Xu D."/>
            <person name="Zhang Y."/>
        </authorList>
    </citation>
    <scope>NUCLEOTIDE SEQUENCE [LARGE SCALE GENOMIC DNA]</scope>
    <source>
        <strain evidence="2">cv. Niubang</strain>
    </source>
</reference>
<dbReference type="Proteomes" id="UP001055879">
    <property type="component" value="Linkage Group LG03"/>
</dbReference>
<name>A0ACB9DKG2_ARCLA</name>
<evidence type="ECO:0000313" key="1">
    <source>
        <dbReference type="EMBL" id="KAI3747149.1"/>
    </source>
</evidence>
<reference evidence="2" key="1">
    <citation type="journal article" date="2022" name="Mol. Ecol. Resour.">
        <title>The genomes of chicory, endive, great burdock and yacon provide insights into Asteraceae palaeo-polyploidization history and plant inulin production.</title>
        <authorList>
            <person name="Fan W."/>
            <person name="Wang S."/>
            <person name="Wang H."/>
            <person name="Wang A."/>
            <person name="Jiang F."/>
            <person name="Liu H."/>
            <person name="Zhao H."/>
            <person name="Xu D."/>
            <person name="Zhang Y."/>
        </authorList>
    </citation>
    <scope>NUCLEOTIDE SEQUENCE [LARGE SCALE GENOMIC DNA]</scope>
    <source>
        <strain evidence="2">cv. Niubang</strain>
    </source>
</reference>
<organism evidence="1 2">
    <name type="scientific">Arctium lappa</name>
    <name type="common">Greater burdock</name>
    <name type="synonym">Lappa major</name>
    <dbReference type="NCBI Taxonomy" id="4217"/>
    <lineage>
        <taxon>Eukaryota</taxon>
        <taxon>Viridiplantae</taxon>
        <taxon>Streptophyta</taxon>
        <taxon>Embryophyta</taxon>
        <taxon>Tracheophyta</taxon>
        <taxon>Spermatophyta</taxon>
        <taxon>Magnoliopsida</taxon>
        <taxon>eudicotyledons</taxon>
        <taxon>Gunneridae</taxon>
        <taxon>Pentapetalae</taxon>
        <taxon>asterids</taxon>
        <taxon>campanulids</taxon>
        <taxon>Asterales</taxon>
        <taxon>Asteraceae</taxon>
        <taxon>Carduoideae</taxon>
        <taxon>Cardueae</taxon>
        <taxon>Arctiinae</taxon>
        <taxon>Arctium</taxon>
    </lineage>
</organism>
<dbReference type="EMBL" id="CM042049">
    <property type="protein sequence ID" value="KAI3747149.1"/>
    <property type="molecule type" value="Genomic_DNA"/>
</dbReference>
<protein>
    <submittedName>
        <fullName evidence="1">Uncharacterized protein</fullName>
    </submittedName>
</protein>
<evidence type="ECO:0000313" key="2">
    <source>
        <dbReference type="Proteomes" id="UP001055879"/>
    </source>
</evidence>
<proteinExistence type="predicted"/>
<accession>A0ACB9DKG2</accession>